<dbReference type="InterPro" id="IPR050491">
    <property type="entry name" value="AmpC-like"/>
</dbReference>
<dbReference type="PANTHER" id="PTHR46825:SF15">
    <property type="entry name" value="BETA-LACTAMASE-RELATED DOMAIN-CONTAINING PROTEIN"/>
    <property type="match status" value="1"/>
</dbReference>
<name>A0AAP9DTS5_PANTH</name>
<proteinExistence type="predicted"/>
<dbReference type="Pfam" id="PF11954">
    <property type="entry name" value="DUF3471"/>
    <property type="match status" value="1"/>
</dbReference>
<feature type="domain" description="Beta-lactamase-related" evidence="1">
    <location>
        <begin position="12"/>
        <end position="336"/>
    </location>
</feature>
<dbReference type="Proteomes" id="UP000315377">
    <property type="component" value="Chromosome"/>
</dbReference>
<evidence type="ECO:0000313" key="3">
    <source>
        <dbReference type="EMBL" id="MCY9607729.1"/>
    </source>
</evidence>
<keyword evidence="6" id="KW-1185">Reference proteome</keyword>
<dbReference type="Proteomes" id="UP001209276">
    <property type="component" value="Unassembled WGS sequence"/>
</dbReference>
<protein>
    <submittedName>
        <fullName evidence="4">Serine hydrolase</fullName>
    </submittedName>
</protein>
<evidence type="ECO:0000259" key="1">
    <source>
        <dbReference type="Pfam" id="PF00144"/>
    </source>
</evidence>
<dbReference type="InterPro" id="IPR021860">
    <property type="entry name" value="Peptidase_S12_Pab87-rel_C"/>
</dbReference>
<sequence length="494" mass="56178">MSIMQAKLHGFSEYIQQQMEQWKVPGLAIAVIQGQQIAMAEGFGLRNVELGLKVTPETLFAIGSCTKAFTAMSAGMLVDEGKLDWDRPVKEYLPNFKLFDGFATERITIRDMLCHRSGLPRHDLMWYNAPFTREEIIERLQYLEPNHDFRSKWQYNNLMYTAAGYLVGQLAGVPWEQWVQERIFEPLLMANSNFSIEETARHTNAAVPYIDKDNQVQATAYRNLDVIGPAGSINSNVMEMANWVLLQLNQGAFQGQRLVTEGSIATMHTPQMPCDSSYFWKKELPICTYGLGWCIESYRGYQLVHHNGGIDGFSSLISFLPQENIGVVLLTNKNGSLLPRFLSYTLFDRLLELEPLDWSERMATEMKQYEEWAKQGKEAMRKEADRPGNEDRGSVTVRAANEYAGRFEHPAYGELVVERADGQLRALFHGLAFPMTPLGDDRYELYFDVFDLSIPASFHADTGGRFSRLTVSFLLDPGAKEIEFVKVQDPVPSR</sequence>
<evidence type="ECO:0000313" key="5">
    <source>
        <dbReference type="Proteomes" id="UP000315377"/>
    </source>
</evidence>
<dbReference type="AlphaFoldDB" id="A0AAP9DTS5"/>
<keyword evidence="4" id="KW-0378">Hydrolase</keyword>
<dbReference type="Gene3D" id="2.40.128.600">
    <property type="match status" value="1"/>
</dbReference>
<dbReference type="SUPFAM" id="SSF56601">
    <property type="entry name" value="beta-lactamase/transpeptidase-like"/>
    <property type="match status" value="1"/>
</dbReference>
<reference evidence="3 6" key="2">
    <citation type="submission" date="2022-05" db="EMBL/GenBank/DDBJ databases">
        <title>Genome Sequencing of Bee-Associated Microbes.</title>
        <authorList>
            <person name="Dunlap C."/>
        </authorList>
    </citation>
    <scope>NUCLEOTIDE SEQUENCE [LARGE SCALE GENOMIC DNA]</scope>
    <source>
        <strain evidence="3 6">NRRL B-14613</strain>
    </source>
</reference>
<dbReference type="Pfam" id="PF00144">
    <property type="entry name" value="Beta-lactamase"/>
    <property type="match status" value="1"/>
</dbReference>
<dbReference type="EMBL" id="JAMDMM010000021">
    <property type="protein sequence ID" value="MCY9607729.1"/>
    <property type="molecule type" value="Genomic_DNA"/>
</dbReference>
<dbReference type="Gene3D" id="3.40.710.10">
    <property type="entry name" value="DD-peptidase/beta-lactamase superfamily"/>
    <property type="match status" value="1"/>
</dbReference>
<evidence type="ECO:0000313" key="6">
    <source>
        <dbReference type="Proteomes" id="UP001209276"/>
    </source>
</evidence>
<dbReference type="InterPro" id="IPR012338">
    <property type="entry name" value="Beta-lactam/transpept-like"/>
</dbReference>
<accession>A0AAP9DTS5</accession>
<dbReference type="PANTHER" id="PTHR46825">
    <property type="entry name" value="D-ALANYL-D-ALANINE-CARBOXYPEPTIDASE/ENDOPEPTIDASE AMPH"/>
    <property type="match status" value="1"/>
</dbReference>
<gene>
    <name evidence="4" type="ORF">FLT43_11885</name>
    <name evidence="3" type="ORF">M5W83_11290</name>
</gene>
<evidence type="ECO:0000313" key="4">
    <source>
        <dbReference type="EMBL" id="QDM44111.1"/>
    </source>
</evidence>
<reference evidence="4 5" key="1">
    <citation type="submission" date="2019-07" db="EMBL/GenBank/DDBJ databases">
        <title>Paenibacillus thiaminolyticus NRRL B-4156.</title>
        <authorList>
            <person name="Hehnly C."/>
            <person name="Zhang L."/>
        </authorList>
    </citation>
    <scope>NUCLEOTIDE SEQUENCE [LARGE SCALE GENOMIC DNA]</scope>
    <source>
        <strain evidence="4 5">NRRL B-4156</strain>
    </source>
</reference>
<feature type="domain" description="Peptidase S12 Pab87-related C-terminal" evidence="2">
    <location>
        <begin position="394"/>
        <end position="484"/>
    </location>
</feature>
<dbReference type="InterPro" id="IPR001466">
    <property type="entry name" value="Beta-lactam-related"/>
</dbReference>
<organism evidence="4 5">
    <name type="scientific">Paenibacillus thiaminolyticus</name>
    <name type="common">Bacillus thiaminolyticus</name>
    <dbReference type="NCBI Taxonomy" id="49283"/>
    <lineage>
        <taxon>Bacteria</taxon>
        <taxon>Bacillati</taxon>
        <taxon>Bacillota</taxon>
        <taxon>Bacilli</taxon>
        <taxon>Bacillales</taxon>
        <taxon>Paenibacillaceae</taxon>
        <taxon>Paenibacillus</taxon>
    </lineage>
</organism>
<dbReference type="GO" id="GO:0016787">
    <property type="term" value="F:hydrolase activity"/>
    <property type="evidence" value="ECO:0007669"/>
    <property type="project" value="UniProtKB-KW"/>
</dbReference>
<dbReference type="EMBL" id="CP041405">
    <property type="protein sequence ID" value="QDM44111.1"/>
    <property type="molecule type" value="Genomic_DNA"/>
</dbReference>
<dbReference type="RefSeq" id="WP_087444713.1">
    <property type="nucleotide sequence ID" value="NZ_JAMDML010000006.1"/>
</dbReference>
<evidence type="ECO:0000259" key="2">
    <source>
        <dbReference type="Pfam" id="PF11954"/>
    </source>
</evidence>